<keyword evidence="2 6" id="KW-0418">Kinase</keyword>
<name>A0A4Q2M5Y7_9MICO</name>
<evidence type="ECO:0000259" key="5">
    <source>
        <dbReference type="Pfam" id="PF02518"/>
    </source>
</evidence>
<dbReference type="SUPFAM" id="SSF55874">
    <property type="entry name" value="ATPase domain of HSP90 chaperone/DNA topoisomerase II/histidine kinase"/>
    <property type="match status" value="1"/>
</dbReference>
<dbReference type="InterPro" id="IPR036890">
    <property type="entry name" value="HATPase_C_sf"/>
</dbReference>
<dbReference type="GO" id="GO:0016301">
    <property type="term" value="F:kinase activity"/>
    <property type="evidence" value="ECO:0007669"/>
    <property type="project" value="UniProtKB-KW"/>
</dbReference>
<reference evidence="7 8" key="1">
    <citation type="submission" date="2019-01" db="EMBL/GenBank/DDBJ databases">
        <title>Agromyces.</title>
        <authorList>
            <person name="Li J."/>
        </authorList>
    </citation>
    <scope>NUCLEOTIDE SEQUENCE [LARGE SCALE GENOMIC DNA]</scope>
    <source>
        <strain evidence="7 8">DSM 23870</strain>
    </source>
</reference>
<dbReference type="EMBL" id="SDPM01000002">
    <property type="protein sequence ID" value="RXZ87389.1"/>
    <property type="molecule type" value="Genomic_DNA"/>
</dbReference>
<dbReference type="Gene3D" id="3.30.565.10">
    <property type="entry name" value="Histidine kinase-like ATPase, C-terminal domain"/>
    <property type="match status" value="1"/>
</dbReference>
<reference evidence="6 9" key="2">
    <citation type="submission" date="2020-07" db="EMBL/GenBank/DDBJ databases">
        <title>Sequencing the genomes of 1000 actinobacteria strains.</title>
        <authorList>
            <person name="Klenk H.-P."/>
        </authorList>
    </citation>
    <scope>NUCLEOTIDE SEQUENCE [LARGE SCALE GENOMIC DNA]</scope>
    <source>
        <strain evidence="6 9">DSM 23870</strain>
    </source>
</reference>
<evidence type="ECO:0000256" key="1">
    <source>
        <dbReference type="ARBA" id="ARBA00022679"/>
    </source>
</evidence>
<dbReference type="EMBL" id="JACCBI010000001">
    <property type="protein sequence ID" value="NYD66729.1"/>
    <property type="molecule type" value="Genomic_DNA"/>
</dbReference>
<evidence type="ECO:0000256" key="2">
    <source>
        <dbReference type="ARBA" id="ARBA00022777"/>
    </source>
</evidence>
<dbReference type="InterPro" id="IPR050482">
    <property type="entry name" value="Sensor_HK_TwoCompSys"/>
</dbReference>
<keyword evidence="4" id="KW-0472">Membrane</keyword>
<evidence type="ECO:0000313" key="8">
    <source>
        <dbReference type="Proteomes" id="UP000292686"/>
    </source>
</evidence>
<keyword evidence="1" id="KW-0808">Transferase</keyword>
<keyword evidence="3" id="KW-0902">Two-component regulatory system</keyword>
<evidence type="ECO:0000313" key="9">
    <source>
        <dbReference type="Proteomes" id="UP000581087"/>
    </source>
</evidence>
<dbReference type="Pfam" id="PF02518">
    <property type="entry name" value="HATPase_c"/>
    <property type="match status" value="1"/>
</dbReference>
<protein>
    <submittedName>
        <fullName evidence="6">Signal transduction histidine kinase</fullName>
    </submittedName>
</protein>
<evidence type="ECO:0000256" key="3">
    <source>
        <dbReference type="ARBA" id="ARBA00023012"/>
    </source>
</evidence>
<dbReference type="RefSeq" id="WP_129172963.1">
    <property type="nucleotide sequence ID" value="NZ_JACCBI010000001.1"/>
</dbReference>
<comment type="caution">
    <text evidence="7">The sequence shown here is derived from an EMBL/GenBank/DDBJ whole genome shotgun (WGS) entry which is preliminary data.</text>
</comment>
<keyword evidence="4" id="KW-1133">Transmembrane helix</keyword>
<feature type="transmembrane region" description="Helical" evidence="4">
    <location>
        <begin position="27"/>
        <end position="48"/>
    </location>
</feature>
<dbReference type="PANTHER" id="PTHR24421">
    <property type="entry name" value="NITRATE/NITRITE SENSOR PROTEIN NARX-RELATED"/>
    <property type="match status" value="1"/>
</dbReference>
<evidence type="ECO:0000256" key="4">
    <source>
        <dbReference type="SAM" id="Phobius"/>
    </source>
</evidence>
<dbReference type="OrthoDB" id="144293at2"/>
<accession>A0A4Q2M5Y7</accession>
<feature type="transmembrane region" description="Helical" evidence="4">
    <location>
        <begin position="164"/>
        <end position="187"/>
    </location>
</feature>
<dbReference type="Proteomes" id="UP000292686">
    <property type="component" value="Unassembled WGS sequence"/>
</dbReference>
<dbReference type="GO" id="GO:0000160">
    <property type="term" value="P:phosphorelay signal transduction system"/>
    <property type="evidence" value="ECO:0007669"/>
    <property type="project" value="UniProtKB-KW"/>
</dbReference>
<evidence type="ECO:0000313" key="6">
    <source>
        <dbReference type="EMBL" id="NYD66729.1"/>
    </source>
</evidence>
<proteinExistence type="predicted"/>
<gene>
    <name evidence="6" type="ORF">BJ972_001248</name>
    <name evidence="7" type="ORF">ESP50_05580</name>
</gene>
<sequence length="408" mass="42539">MTRTETHLGHEVPRPRSSVSSAQIETIAARALGLFGLVFGAQTVPIFLDQIPAMAPAASIVTAAVVIGTILVLAVTSVIAVGARIVSAVFAGVYAAVIVTWPLIVVNPEALDGQIPWPYFLCTVATTAACVAFSLRWAVTYAVLVPVAYSIVRVSPEGGNASTILAVFDGLYAFILGIVVIIIITMLRQASAAVDAAQEAALRRYDLAVRQHASEVERVRVDALVHDSVLTTLLSAAAAESPEQKALASRMAGDAILRLDEAGAAPAETVETAPLPVLVRRVSAALATFAPDFEVDVESVDGVELPVDAVEAIYSATVQAMVNSMQHAGPGRVSRSLLIRGERRGGCLVSIVDTGRGFDPADVPSARLGLRVSIVERVQSAGGSTVIRSAPGEGTSVTIHWPAEEAIA</sequence>
<feature type="transmembrane region" description="Helical" evidence="4">
    <location>
        <begin position="60"/>
        <end position="79"/>
    </location>
</feature>
<feature type="transmembrane region" description="Helical" evidence="4">
    <location>
        <begin position="85"/>
        <end position="106"/>
    </location>
</feature>
<dbReference type="Proteomes" id="UP000581087">
    <property type="component" value="Unassembled WGS sequence"/>
</dbReference>
<keyword evidence="4" id="KW-0812">Transmembrane</keyword>
<dbReference type="InterPro" id="IPR003594">
    <property type="entry name" value="HATPase_dom"/>
</dbReference>
<feature type="domain" description="Histidine kinase/HSP90-like ATPase" evidence="5">
    <location>
        <begin position="313"/>
        <end position="404"/>
    </location>
</feature>
<evidence type="ECO:0000313" key="7">
    <source>
        <dbReference type="EMBL" id="RXZ87389.1"/>
    </source>
</evidence>
<keyword evidence="8" id="KW-1185">Reference proteome</keyword>
<feature type="transmembrane region" description="Helical" evidence="4">
    <location>
        <begin position="118"/>
        <end position="144"/>
    </location>
</feature>
<organism evidence="7 8">
    <name type="scientific">Agromyces atrinae</name>
    <dbReference type="NCBI Taxonomy" id="592376"/>
    <lineage>
        <taxon>Bacteria</taxon>
        <taxon>Bacillati</taxon>
        <taxon>Actinomycetota</taxon>
        <taxon>Actinomycetes</taxon>
        <taxon>Micrococcales</taxon>
        <taxon>Microbacteriaceae</taxon>
        <taxon>Agromyces</taxon>
    </lineage>
</organism>
<dbReference type="AlphaFoldDB" id="A0A4Q2M5Y7"/>
<dbReference type="PANTHER" id="PTHR24421:SF61">
    <property type="entry name" value="OXYGEN SENSOR HISTIDINE KINASE NREB"/>
    <property type="match status" value="1"/>
</dbReference>